<dbReference type="InterPro" id="IPR047650">
    <property type="entry name" value="Transpos_IS110"/>
</dbReference>
<dbReference type="Proteomes" id="UP000262379">
    <property type="component" value="Unassembled WGS sequence"/>
</dbReference>
<dbReference type="EMBL" id="QURN01000044">
    <property type="protein sequence ID" value="RFC63197.1"/>
    <property type="molecule type" value="Genomic_DNA"/>
</dbReference>
<organism evidence="3 4">
    <name type="scientific">Mesorhizobium denitrificans</name>
    <dbReference type="NCBI Taxonomy" id="2294114"/>
    <lineage>
        <taxon>Bacteria</taxon>
        <taxon>Pseudomonadati</taxon>
        <taxon>Pseudomonadota</taxon>
        <taxon>Alphaproteobacteria</taxon>
        <taxon>Hyphomicrobiales</taxon>
        <taxon>Phyllobacteriaceae</taxon>
        <taxon>Mesorhizobium</taxon>
    </lineage>
</organism>
<dbReference type="InterPro" id="IPR003346">
    <property type="entry name" value="Transposase_20"/>
</dbReference>
<feature type="domain" description="Transposase IS110-like N-terminal" evidence="1">
    <location>
        <begin position="7"/>
        <end position="146"/>
    </location>
</feature>
<sequence length="349" mass="38791">MEEISTVGIDLAKSVFQVHAVDAAGNVIVRRQLRRQQMLKFFEQLAPCVIGMEACGTAHYWARELSALGHEVRLMPPAYVKPYVKRQKNDVADAEAICEAVMRPTMRFVPIKSVEQQSATMLHRSRALLVKQRTMLMHSIRSHLAELGISTGAGISQIARVVRGLAQGERTDLPELARFVLETLASLVCDLAQRLQAIEKKLISWHYRNDLSNRLETIPGVGFVTASALASIVPDPKAFRSGRHFAAWLGLVPRQNSSGGKSRLGRISKQGNRYIRQLLILGATSVLRYVRRDGDGGSSWVGGLLRRRPPKVVAVALANKMARIAWSIMRRGGEYEEINELRAVQHTSS</sequence>
<dbReference type="InterPro" id="IPR002525">
    <property type="entry name" value="Transp_IS110-like_N"/>
</dbReference>
<feature type="domain" description="Transposase IS116/IS110/IS902 C-terminal" evidence="2">
    <location>
        <begin position="213"/>
        <end position="289"/>
    </location>
</feature>
<comment type="caution">
    <text evidence="3">The sequence shown here is derived from an EMBL/GenBank/DDBJ whole genome shotgun (WGS) entry which is preliminary data.</text>
</comment>
<keyword evidence="4" id="KW-1185">Reference proteome</keyword>
<evidence type="ECO:0000259" key="2">
    <source>
        <dbReference type="Pfam" id="PF02371"/>
    </source>
</evidence>
<evidence type="ECO:0000313" key="4">
    <source>
        <dbReference type="Proteomes" id="UP000262379"/>
    </source>
</evidence>
<dbReference type="GO" id="GO:0004803">
    <property type="term" value="F:transposase activity"/>
    <property type="evidence" value="ECO:0007669"/>
    <property type="project" value="InterPro"/>
</dbReference>
<reference evidence="4" key="1">
    <citation type="submission" date="2018-08" db="EMBL/GenBank/DDBJ databases">
        <authorList>
            <person name="Im W.T."/>
        </authorList>
    </citation>
    <scope>NUCLEOTIDE SEQUENCE [LARGE SCALE GENOMIC DNA]</scope>
    <source>
        <strain evidence="4">LA-28</strain>
    </source>
</reference>
<name>A0A371X1W3_9HYPH</name>
<evidence type="ECO:0000259" key="1">
    <source>
        <dbReference type="Pfam" id="PF01548"/>
    </source>
</evidence>
<dbReference type="Pfam" id="PF01548">
    <property type="entry name" value="DEDD_Tnp_IS110"/>
    <property type="match status" value="1"/>
</dbReference>
<protein>
    <submittedName>
        <fullName evidence="3">IS110 family transposase</fullName>
    </submittedName>
</protein>
<dbReference type="PANTHER" id="PTHR33055:SF3">
    <property type="entry name" value="PUTATIVE TRANSPOSASE FOR IS117-RELATED"/>
    <property type="match status" value="1"/>
</dbReference>
<dbReference type="Pfam" id="PF02371">
    <property type="entry name" value="Transposase_20"/>
    <property type="match status" value="1"/>
</dbReference>
<dbReference type="GO" id="GO:0006313">
    <property type="term" value="P:DNA transposition"/>
    <property type="evidence" value="ECO:0007669"/>
    <property type="project" value="InterPro"/>
</dbReference>
<dbReference type="NCBIfam" id="NF033542">
    <property type="entry name" value="transpos_IS110"/>
    <property type="match status" value="1"/>
</dbReference>
<dbReference type="PANTHER" id="PTHR33055">
    <property type="entry name" value="TRANSPOSASE FOR INSERTION SEQUENCE ELEMENT IS1111A"/>
    <property type="match status" value="1"/>
</dbReference>
<dbReference type="RefSeq" id="WP_116625891.1">
    <property type="nucleotide sequence ID" value="NZ_QURN01000044.1"/>
</dbReference>
<gene>
    <name evidence="3" type="ORF">DY251_21215</name>
</gene>
<dbReference type="AlphaFoldDB" id="A0A371X1W3"/>
<evidence type="ECO:0000313" key="3">
    <source>
        <dbReference type="EMBL" id="RFC63197.1"/>
    </source>
</evidence>
<accession>A0A371X1W3</accession>
<proteinExistence type="predicted"/>
<dbReference type="GO" id="GO:0003677">
    <property type="term" value="F:DNA binding"/>
    <property type="evidence" value="ECO:0007669"/>
    <property type="project" value="InterPro"/>
</dbReference>